<dbReference type="OrthoDB" id="7068596at2"/>
<comment type="caution">
    <text evidence="4">The sequence shown here is derived from an EMBL/GenBank/DDBJ whole genome shotgun (WGS) entry which is preliminary data.</text>
</comment>
<protein>
    <submittedName>
        <fullName evidence="4">Uncharacterized protein DUF4124</fullName>
    </submittedName>
</protein>
<dbReference type="Proteomes" id="UP000295414">
    <property type="component" value="Unassembled WGS sequence"/>
</dbReference>
<accession>A0A4R3MXK4</accession>
<keyword evidence="2" id="KW-0732">Signal</keyword>
<dbReference type="Pfam" id="PF13511">
    <property type="entry name" value="DUF4124"/>
    <property type="match status" value="1"/>
</dbReference>
<feature type="compositionally biased region" description="Polar residues" evidence="1">
    <location>
        <begin position="38"/>
        <end position="49"/>
    </location>
</feature>
<evidence type="ECO:0000313" key="4">
    <source>
        <dbReference type="EMBL" id="TCT20517.1"/>
    </source>
</evidence>
<evidence type="ECO:0000259" key="3">
    <source>
        <dbReference type="Pfam" id="PF13511"/>
    </source>
</evidence>
<dbReference type="InterPro" id="IPR025392">
    <property type="entry name" value="DUF4124"/>
</dbReference>
<evidence type="ECO:0000313" key="5">
    <source>
        <dbReference type="Proteomes" id="UP000295414"/>
    </source>
</evidence>
<gene>
    <name evidence="4" type="ORF">EDC34_1114</name>
</gene>
<organism evidence="4 5">
    <name type="scientific">Thermomonas haemolytica</name>
    <dbReference type="NCBI Taxonomy" id="141949"/>
    <lineage>
        <taxon>Bacteria</taxon>
        <taxon>Pseudomonadati</taxon>
        <taxon>Pseudomonadota</taxon>
        <taxon>Gammaproteobacteria</taxon>
        <taxon>Lysobacterales</taxon>
        <taxon>Lysobacteraceae</taxon>
        <taxon>Thermomonas</taxon>
    </lineage>
</organism>
<keyword evidence="5" id="KW-1185">Reference proteome</keyword>
<evidence type="ECO:0000256" key="1">
    <source>
        <dbReference type="SAM" id="MobiDB-lite"/>
    </source>
</evidence>
<dbReference type="RefSeq" id="WP_114961013.1">
    <property type="nucleotide sequence ID" value="NZ_MSZW01000026.1"/>
</dbReference>
<evidence type="ECO:0000256" key="2">
    <source>
        <dbReference type="SAM" id="SignalP"/>
    </source>
</evidence>
<name>A0A4R3MXK4_9GAMM</name>
<feature type="domain" description="DUF4124" evidence="3">
    <location>
        <begin position="14"/>
        <end position="70"/>
    </location>
</feature>
<dbReference type="AlphaFoldDB" id="A0A4R3MXK4"/>
<feature type="signal peptide" evidence="2">
    <location>
        <begin position="1"/>
        <end position="22"/>
    </location>
</feature>
<feature type="compositionally biased region" description="Basic and acidic residues" evidence="1">
    <location>
        <begin position="97"/>
        <end position="110"/>
    </location>
</feature>
<dbReference type="EMBL" id="SMAP01000011">
    <property type="protein sequence ID" value="TCT20517.1"/>
    <property type="molecule type" value="Genomic_DNA"/>
</dbReference>
<sequence length="130" mass="13882">MTLARFLVLSVLAAALAAPATAQQQQRVYQWKDASGVTHYTDTPPSSAHQTRDIDVRTGTTAPSEPKQAAESEQCTNARANLKRLQSGEPIGYDSNGDGKPDRNLSADERKAQTELNAAAVKAFCPPGKS</sequence>
<reference evidence="4 5" key="1">
    <citation type="submission" date="2019-03" db="EMBL/GenBank/DDBJ databases">
        <title>Genomic Encyclopedia of Type Strains, Phase IV (KMG-IV): sequencing the most valuable type-strain genomes for metagenomic binning, comparative biology and taxonomic classification.</title>
        <authorList>
            <person name="Goeker M."/>
        </authorList>
    </citation>
    <scope>NUCLEOTIDE SEQUENCE [LARGE SCALE GENOMIC DNA]</scope>
    <source>
        <strain evidence="4 5">DSM 13605</strain>
    </source>
</reference>
<proteinExistence type="predicted"/>
<feature type="chain" id="PRO_5020995327" evidence="2">
    <location>
        <begin position="23"/>
        <end position="130"/>
    </location>
</feature>
<feature type="region of interest" description="Disordered" evidence="1">
    <location>
        <begin position="37"/>
        <end position="110"/>
    </location>
</feature>